<dbReference type="PANTHER" id="PTHR34109:SF1">
    <property type="entry name" value="VOC DOMAIN-CONTAINING PROTEIN"/>
    <property type="match status" value="1"/>
</dbReference>
<dbReference type="Gene3D" id="3.30.720.110">
    <property type="match status" value="1"/>
</dbReference>
<dbReference type="InterPro" id="IPR004360">
    <property type="entry name" value="Glyas_Fos-R_dOase_dom"/>
</dbReference>
<keyword evidence="3" id="KW-1185">Reference proteome</keyword>
<dbReference type="RefSeq" id="WP_102907775.1">
    <property type="nucleotide sequence ID" value="NZ_POUC01000019.1"/>
</dbReference>
<dbReference type="CDD" id="cd07246">
    <property type="entry name" value="VOC_like"/>
    <property type="match status" value="1"/>
</dbReference>
<dbReference type="PANTHER" id="PTHR34109">
    <property type="entry name" value="BNAUNNG04460D PROTEIN-RELATED"/>
    <property type="match status" value="1"/>
</dbReference>
<organism evidence="2 3">
    <name type="scientific">Streptomyces cahuitamycinicus</name>
    <dbReference type="NCBI Taxonomy" id="2070367"/>
    <lineage>
        <taxon>Bacteria</taxon>
        <taxon>Bacillati</taxon>
        <taxon>Actinomycetota</taxon>
        <taxon>Actinomycetes</taxon>
        <taxon>Kitasatosporales</taxon>
        <taxon>Streptomycetaceae</taxon>
        <taxon>Streptomyces</taxon>
    </lineage>
</organism>
<comment type="caution">
    <text evidence="2">The sequence shown here is derived from an EMBL/GenBank/DDBJ whole genome shotgun (WGS) entry which is preliminary data.</text>
</comment>
<feature type="domain" description="VOC" evidence="1">
    <location>
        <begin position="9"/>
        <end position="126"/>
    </location>
</feature>
<dbReference type="AlphaFoldDB" id="A0A2N8TW84"/>
<proteinExistence type="predicted"/>
<sequence length="171" mass="19029">MTVKPIPDGYHTVTPWIVSRDTAGLIDYLKEAFDAEEIARVVGEDGRIGHAEVRIGDSVVMPFDAPPNWPPTPAFLRLYVEDADAAHRRAVAAGGTSVTEVTHLFFGDRIGRVRDPLGNLWWLQTRVEDVSPDEMERRLHDPKWTETMAYVQGADFFPGATGNAQQDSALR</sequence>
<dbReference type="SUPFAM" id="SSF54593">
    <property type="entry name" value="Glyoxalase/Bleomycin resistance protein/Dihydroxybiphenyl dioxygenase"/>
    <property type="match status" value="1"/>
</dbReference>
<dbReference type="Proteomes" id="UP000235943">
    <property type="component" value="Unassembled WGS sequence"/>
</dbReference>
<evidence type="ECO:0000259" key="1">
    <source>
        <dbReference type="PROSITE" id="PS51819"/>
    </source>
</evidence>
<evidence type="ECO:0000313" key="3">
    <source>
        <dbReference type="Proteomes" id="UP000235943"/>
    </source>
</evidence>
<reference evidence="2 3" key="1">
    <citation type="submission" date="2018-01" db="EMBL/GenBank/DDBJ databases">
        <title>Draft genome sequence of Streptomyces sp. 13K301.</title>
        <authorList>
            <person name="Sahin N."/>
            <person name="Saygin H."/>
            <person name="Ay H."/>
        </authorList>
    </citation>
    <scope>NUCLEOTIDE SEQUENCE [LARGE SCALE GENOMIC DNA]</scope>
    <source>
        <strain evidence="2 3">13K301</strain>
    </source>
</reference>
<dbReference type="Pfam" id="PF00903">
    <property type="entry name" value="Glyoxalase"/>
    <property type="match status" value="1"/>
</dbReference>
<gene>
    <name evidence="2" type="ORF">C1J00_04830</name>
</gene>
<dbReference type="Gene3D" id="3.30.720.120">
    <property type="match status" value="1"/>
</dbReference>
<accession>A0A2N8TW84</accession>
<evidence type="ECO:0000313" key="2">
    <source>
        <dbReference type="EMBL" id="PNG23285.1"/>
    </source>
</evidence>
<dbReference type="EMBL" id="POUC01000019">
    <property type="protein sequence ID" value="PNG23285.1"/>
    <property type="molecule type" value="Genomic_DNA"/>
</dbReference>
<dbReference type="OrthoDB" id="9795306at2"/>
<name>A0A2N8TW84_9ACTN</name>
<protein>
    <submittedName>
        <fullName evidence="2">VOC family protein</fullName>
    </submittedName>
</protein>
<dbReference type="InterPro" id="IPR037523">
    <property type="entry name" value="VOC_core"/>
</dbReference>
<dbReference type="InterPro" id="IPR029068">
    <property type="entry name" value="Glyas_Bleomycin-R_OHBP_Dase"/>
</dbReference>
<dbReference type="PROSITE" id="PS51819">
    <property type="entry name" value="VOC"/>
    <property type="match status" value="1"/>
</dbReference>